<dbReference type="SMART" id="SM00220">
    <property type="entry name" value="S_TKc"/>
    <property type="match status" value="1"/>
</dbReference>
<dbReference type="Pfam" id="PF00139">
    <property type="entry name" value="Lectin_legB"/>
    <property type="match status" value="1"/>
</dbReference>
<proteinExistence type="inferred from homology"/>
<evidence type="ECO:0000256" key="21">
    <source>
        <dbReference type="SAM" id="SignalP"/>
    </source>
</evidence>
<dbReference type="PROSITE" id="PS00108">
    <property type="entry name" value="PROTEIN_KINASE_ST"/>
    <property type="match status" value="1"/>
</dbReference>
<keyword evidence="5" id="KW-0723">Serine/threonine-protein kinase</keyword>
<dbReference type="Proteomes" id="UP001161247">
    <property type="component" value="Chromosome 2"/>
</dbReference>
<dbReference type="EMBL" id="OX459119">
    <property type="protein sequence ID" value="CAI9095442.1"/>
    <property type="molecule type" value="Genomic_DNA"/>
</dbReference>
<dbReference type="SUPFAM" id="SSF56112">
    <property type="entry name" value="Protein kinase-like (PK-like)"/>
    <property type="match status" value="1"/>
</dbReference>
<comment type="similarity">
    <text evidence="3">In the C-terminal section; belongs to the protein kinase superfamily. Ser/Thr protein kinase family.</text>
</comment>
<keyword evidence="14 20" id="KW-0472">Membrane</keyword>
<evidence type="ECO:0000256" key="19">
    <source>
        <dbReference type="PROSITE-ProRule" id="PRU10141"/>
    </source>
</evidence>
<evidence type="ECO:0000259" key="22">
    <source>
        <dbReference type="SMART" id="SM00220"/>
    </source>
</evidence>
<dbReference type="PANTHER" id="PTHR27007">
    <property type="match status" value="1"/>
</dbReference>
<feature type="signal peptide" evidence="21">
    <location>
        <begin position="1"/>
        <end position="23"/>
    </location>
</feature>
<feature type="transmembrane region" description="Helical" evidence="20">
    <location>
        <begin position="288"/>
        <end position="313"/>
    </location>
</feature>
<keyword evidence="11" id="KW-0418">Kinase</keyword>
<dbReference type="InterPro" id="IPR050528">
    <property type="entry name" value="L-type_Lectin-RKs"/>
</dbReference>
<comment type="similarity">
    <text evidence="2">In the N-terminal section; belongs to the leguminous lectin family.</text>
</comment>
<accession>A0AAV1CLK1</accession>
<dbReference type="GO" id="GO:0030246">
    <property type="term" value="F:carbohydrate binding"/>
    <property type="evidence" value="ECO:0007669"/>
    <property type="project" value="UniProtKB-KW"/>
</dbReference>
<keyword evidence="9" id="KW-0430">Lectin</keyword>
<evidence type="ECO:0000256" key="17">
    <source>
        <dbReference type="ARBA" id="ARBA00047899"/>
    </source>
</evidence>
<dbReference type="CDD" id="cd06899">
    <property type="entry name" value="lectin_legume_LecRK_Arcelin_ConA"/>
    <property type="match status" value="1"/>
</dbReference>
<evidence type="ECO:0000256" key="3">
    <source>
        <dbReference type="ARBA" id="ARBA00010217"/>
    </source>
</evidence>
<dbReference type="GO" id="GO:0004674">
    <property type="term" value="F:protein serine/threonine kinase activity"/>
    <property type="evidence" value="ECO:0007669"/>
    <property type="project" value="UniProtKB-KW"/>
</dbReference>
<dbReference type="InterPro" id="IPR017441">
    <property type="entry name" value="Protein_kinase_ATP_BS"/>
</dbReference>
<evidence type="ECO:0000256" key="14">
    <source>
        <dbReference type="ARBA" id="ARBA00023136"/>
    </source>
</evidence>
<dbReference type="Gene3D" id="2.60.120.200">
    <property type="match status" value="1"/>
</dbReference>
<protein>
    <recommendedName>
        <fullName evidence="4">non-specific serine/threonine protein kinase</fullName>
        <ecNumber evidence="4">2.7.11.1</ecNumber>
    </recommendedName>
</protein>
<evidence type="ECO:0000256" key="5">
    <source>
        <dbReference type="ARBA" id="ARBA00022527"/>
    </source>
</evidence>
<feature type="domain" description="Protein kinase" evidence="22">
    <location>
        <begin position="349"/>
        <end position="618"/>
    </location>
</feature>
<reference evidence="23" key="1">
    <citation type="submission" date="2023-03" db="EMBL/GenBank/DDBJ databases">
        <authorList>
            <person name="Julca I."/>
        </authorList>
    </citation>
    <scope>NUCLEOTIDE SEQUENCE</scope>
</reference>
<dbReference type="SUPFAM" id="SSF49899">
    <property type="entry name" value="Concanavalin A-like lectins/glucanases"/>
    <property type="match status" value="1"/>
</dbReference>
<evidence type="ECO:0000256" key="11">
    <source>
        <dbReference type="ARBA" id="ARBA00022777"/>
    </source>
</evidence>
<comment type="catalytic activity">
    <reaction evidence="17">
        <text>L-threonyl-[protein] + ATP = O-phospho-L-threonyl-[protein] + ADP + H(+)</text>
        <dbReference type="Rhea" id="RHEA:46608"/>
        <dbReference type="Rhea" id="RHEA-COMP:11060"/>
        <dbReference type="Rhea" id="RHEA-COMP:11605"/>
        <dbReference type="ChEBI" id="CHEBI:15378"/>
        <dbReference type="ChEBI" id="CHEBI:30013"/>
        <dbReference type="ChEBI" id="CHEBI:30616"/>
        <dbReference type="ChEBI" id="CHEBI:61977"/>
        <dbReference type="ChEBI" id="CHEBI:456216"/>
        <dbReference type="EC" id="2.7.11.1"/>
    </reaction>
</comment>
<evidence type="ECO:0000256" key="4">
    <source>
        <dbReference type="ARBA" id="ARBA00012513"/>
    </source>
</evidence>
<evidence type="ECO:0000256" key="7">
    <source>
        <dbReference type="ARBA" id="ARBA00022692"/>
    </source>
</evidence>
<evidence type="ECO:0000256" key="10">
    <source>
        <dbReference type="ARBA" id="ARBA00022741"/>
    </source>
</evidence>
<evidence type="ECO:0000256" key="1">
    <source>
        <dbReference type="ARBA" id="ARBA00004479"/>
    </source>
</evidence>
<comment type="catalytic activity">
    <reaction evidence="18">
        <text>L-seryl-[protein] + ATP = O-phospho-L-seryl-[protein] + ADP + H(+)</text>
        <dbReference type="Rhea" id="RHEA:17989"/>
        <dbReference type="Rhea" id="RHEA-COMP:9863"/>
        <dbReference type="Rhea" id="RHEA-COMP:11604"/>
        <dbReference type="ChEBI" id="CHEBI:15378"/>
        <dbReference type="ChEBI" id="CHEBI:29999"/>
        <dbReference type="ChEBI" id="CHEBI:30616"/>
        <dbReference type="ChEBI" id="CHEBI:83421"/>
        <dbReference type="ChEBI" id="CHEBI:456216"/>
        <dbReference type="EC" id="2.7.11.1"/>
    </reaction>
</comment>
<dbReference type="InterPro" id="IPR000719">
    <property type="entry name" value="Prot_kinase_dom"/>
</dbReference>
<evidence type="ECO:0000256" key="15">
    <source>
        <dbReference type="ARBA" id="ARBA00023170"/>
    </source>
</evidence>
<keyword evidence="7 20" id="KW-0812">Transmembrane</keyword>
<keyword evidence="24" id="KW-1185">Reference proteome</keyword>
<dbReference type="EC" id="2.7.11.1" evidence="4"/>
<evidence type="ECO:0000256" key="20">
    <source>
        <dbReference type="SAM" id="Phobius"/>
    </source>
</evidence>
<feature type="binding site" evidence="19">
    <location>
        <position position="378"/>
    </location>
    <ligand>
        <name>ATP</name>
        <dbReference type="ChEBI" id="CHEBI:30616"/>
    </ligand>
</feature>
<keyword evidence="6" id="KW-0808">Transferase</keyword>
<dbReference type="InterPro" id="IPR008271">
    <property type="entry name" value="Ser/Thr_kinase_AS"/>
</dbReference>
<evidence type="ECO:0000256" key="6">
    <source>
        <dbReference type="ARBA" id="ARBA00022679"/>
    </source>
</evidence>
<dbReference type="GO" id="GO:0005524">
    <property type="term" value="F:ATP binding"/>
    <property type="evidence" value="ECO:0007669"/>
    <property type="project" value="UniProtKB-UniRule"/>
</dbReference>
<dbReference type="InterPro" id="IPR001220">
    <property type="entry name" value="Legume_lectin_dom"/>
</dbReference>
<evidence type="ECO:0000256" key="12">
    <source>
        <dbReference type="ARBA" id="ARBA00022840"/>
    </source>
</evidence>
<dbReference type="InterPro" id="IPR011009">
    <property type="entry name" value="Kinase-like_dom_sf"/>
</dbReference>
<name>A0AAV1CLK1_OLDCO</name>
<sequence>MAFLNLLVLVLQLLAAFVLQVGGAGFTYNGFRSANLSLDGIAGFTSNGLLMLTNQTKQDTGHAFYPDPIDFRNSPDGEVLSFSTTFVFAIRPDVTNFSAEGLAFVISPTKVLPGGRSLGFLGIFDPKTNGSLTNHIFALEFDTFQTPIFPDLNDNHVGVDICSINSFQQKSAGYYDDEDGKFIDLTLIGGEPIQAWMDYDGARKQITVTIAPLKSATKKPRIPLLNFTYDLSPVLKQSMYVGFSSSTAPIFFTNHYVLGWSFKVDGGMAEDLDISQLPKLPRLGIKKVSYFLIAGLPLICLLSIVLVIAGVIYHIRRKRKFAEVLEDWEVAYGPHRFKYKDLYIATKGFRDTELLGAGGFGSVYRGVLPTTRRQIAVKRISHESRQGMREFVAEIVSIGRMSHRNLVSLLGYCRRKGELLLVYEYMPNGSLDRFLYGTKKSFLNWDQRFRIIKGVASGLFYLHEEWEQVVVHRDIKASNVLLDGDLNARLGDFGLAKLYDRGTDPQTTHVVGTVGYLAPEHYRTGRATTVTDVYAFGAFLLEVVCGRRPIDPQANKEDIILVDLVYSYWNDGRILEAVDKDLANDVINKDEVEMVLKLGLLCSNSDPMARPTMQKVMLYLDGSMPLPELSTLGVSVGAIGFPYGKSFQDVSTSNHSYPSSSGDLYSQFSHVTGGSFLSGGR</sequence>
<dbReference type="CDD" id="cd14066">
    <property type="entry name" value="STKc_IRAK"/>
    <property type="match status" value="1"/>
</dbReference>
<dbReference type="GO" id="GO:0016020">
    <property type="term" value="C:membrane"/>
    <property type="evidence" value="ECO:0007669"/>
    <property type="project" value="UniProtKB-SubCell"/>
</dbReference>
<keyword evidence="8 21" id="KW-0732">Signal</keyword>
<evidence type="ECO:0000256" key="2">
    <source>
        <dbReference type="ARBA" id="ARBA00008536"/>
    </source>
</evidence>
<dbReference type="InterPro" id="IPR013320">
    <property type="entry name" value="ConA-like_dom_sf"/>
</dbReference>
<evidence type="ECO:0000256" key="18">
    <source>
        <dbReference type="ARBA" id="ARBA00048679"/>
    </source>
</evidence>
<evidence type="ECO:0000313" key="24">
    <source>
        <dbReference type="Proteomes" id="UP001161247"/>
    </source>
</evidence>
<evidence type="ECO:0000256" key="13">
    <source>
        <dbReference type="ARBA" id="ARBA00022989"/>
    </source>
</evidence>
<comment type="subcellular location">
    <subcellularLocation>
        <location evidence="1">Membrane</location>
        <topology evidence="1">Single-pass type I membrane protein</topology>
    </subcellularLocation>
</comment>
<dbReference type="Gene3D" id="3.30.200.20">
    <property type="entry name" value="Phosphorylase Kinase, domain 1"/>
    <property type="match status" value="1"/>
</dbReference>
<evidence type="ECO:0000256" key="8">
    <source>
        <dbReference type="ARBA" id="ARBA00022729"/>
    </source>
</evidence>
<keyword evidence="12 19" id="KW-0067">ATP-binding</keyword>
<gene>
    <name evidence="23" type="ORF">OLC1_LOCUS6417</name>
</gene>
<evidence type="ECO:0000256" key="16">
    <source>
        <dbReference type="ARBA" id="ARBA00023180"/>
    </source>
</evidence>
<evidence type="ECO:0000313" key="23">
    <source>
        <dbReference type="EMBL" id="CAI9095442.1"/>
    </source>
</evidence>
<keyword evidence="10 19" id="KW-0547">Nucleotide-binding</keyword>
<keyword evidence="16" id="KW-0325">Glycoprotein</keyword>
<dbReference type="AlphaFoldDB" id="A0AAV1CLK1"/>
<feature type="chain" id="PRO_5043370623" description="non-specific serine/threonine protein kinase" evidence="21">
    <location>
        <begin position="24"/>
        <end position="681"/>
    </location>
</feature>
<dbReference type="FunFam" id="3.30.200.20:FF:000112">
    <property type="entry name" value="Lectin-domain containing receptor kinase A4.3"/>
    <property type="match status" value="1"/>
</dbReference>
<organism evidence="23 24">
    <name type="scientific">Oldenlandia corymbosa var. corymbosa</name>
    <dbReference type="NCBI Taxonomy" id="529605"/>
    <lineage>
        <taxon>Eukaryota</taxon>
        <taxon>Viridiplantae</taxon>
        <taxon>Streptophyta</taxon>
        <taxon>Embryophyta</taxon>
        <taxon>Tracheophyta</taxon>
        <taxon>Spermatophyta</taxon>
        <taxon>Magnoliopsida</taxon>
        <taxon>eudicotyledons</taxon>
        <taxon>Gunneridae</taxon>
        <taxon>Pentapetalae</taxon>
        <taxon>asterids</taxon>
        <taxon>lamiids</taxon>
        <taxon>Gentianales</taxon>
        <taxon>Rubiaceae</taxon>
        <taxon>Rubioideae</taxon>
        <taxon>Spermacoceae</taxon>
        <taxon>Hedyotis-Oldenlandia complex</taxon>
        <taxon>Oldenlandia</taxon>
    </lineage>
</organism>
<evidence type="ECO:0000256" key="9">
    <source>
        <dbReference type="ARBA" id="ARBA00022734"/>
    </source>
</evidence>
<keyword evidence="13 20" id="KW-1133">Transmembrane helix</keyword>
<dbReference type="PROSITE" id="PS00107">
    <property type="entry name" value="PROTEIN_KINASE_ATP"/>
    <property type="match status" value="1"/>
</dbReference>
<dbReference type="Gene3D" id="1.10.510.10">
    <property type="entry name" value="Transferase(Phosphotransferase) domain 1"/>
    <property type="match status" value="1"/>
</dbReference>
<dbReference type="FunFam" id="2.60.120.200:FF:000051">
    <property type="entry name" value="L-type lectin-domain containing receptor kinase V.9"/>
    <property type="match status" value="1"/>
</dbReference>
<dbReference type="Pfam" id="PF00069">
    <property type="entry name" value="Pkinase"/>
    <property type="match status" value="1"/>
</dbReference>
<dbReference type="FunFam" id="1.10.510.10:FF:000108">
    <property type="entry name" value="L-type lectin-domain containing receptor kinase S.4"/>
    <property type="match status" value="1"/>
</dbReference>
<keyword evidence="15" id="KW-0675">Receptor</keyword>